<dbReference type="Proteomes" id="UP000537989">
    <property type="component" value="Unassembled WGS sequence"/>
</dbReference>
<keyword evidence="3" id="KW-1185">Reference proteome</keyword>
<evidence type="ECO:0000313" key="2">
    <source>
        <dbReference type="EMBL" id="KAF5234516.1"/>
    </source>
</evidence>
<reference evidence="2 3" key="1">
    <citation type="submission" date="2020-02" db="EMBL/GenBank/DDBJ databases">
        <title>Identification and distribution of gene clusters putatively required for synthesis of sphingolipid metabolism inhibitors in phylogenetically diverse species of the filamentous fungus Fusarium.</title>
        <authorList>
            <person name="Kim H.-S."/>
            <person name="Busman M."/>
            <person name="Brown D.W."/>
            <person name="Divon H."/>
            <person name="Uhlig S."/>
            <person name="Proctor R.H."/>
        </authorList>
    </citation>
    <scope>NUCLEOTIDE SEQUENCE [LARGE SCALE GENOMIC DNA]</scope>
    <source>
        <strain evidence="2 3">NRRL 2903</strain>
    </source>
</reference>
<accession>A0AAN5Z687</accession>
<comment type="caution">
    <text evidence="2">The sequence shown here is derived from an EMBL/GenBank/DDBJ whole genome shotgun (WGS) entry which is preliminary data.</text>
</comment>
<organism evidence="2 3">
    <name type="scientific">Fusarium austroamericanum</name>
    <dbReference type="NCBI Taxonomy" id="282268"/>
    <lineage>
        <taxon>Eukaryota</taxon>
        <taxon>Fungi</taxon>
        <taxon>Dikarya</taxon>
        <taxon>Ascomycota</taxon>
        <taxon>Pezizomycotina</taxon>
        <taxon>Sordariomycetes</taxon>
        <taxon>Hypocreomycetidae</taxon>
        <taxon>Hypocreales</taxon>
        <taxon>Nectriaceae</taxon>
        <taxon>Fusarium</taxon>
    </lineage>
</organism>
<name>A0AAN5Z687_FUSAU</name>
<evidence type="ECO:0000259" key="1">
    <source>
        <dbReference type="Pfam" id="PF13391"/>
    </source>
</evidence>
<dbReference type="Pfam" id="PF13391">
    <property type="entry name" value="HNH_2"/>
    <property type="match status" value="1"/>
</dbReference>
<sequence>MANHPHAAPDPFLPDQPSFIISTCRKVKKIDAFIKEAIPDFKMTHDEIAVIVLNPNVVEDEDMTRRLVTGEDILEDIHRHMTLSNQFLMSTTAQRLQPERYTELSVRAGPLGNNTTIHPNSKGVPRDGNVREQVCARDDHKCVLTGLGYSESAHIIPHCVVKTPTALKVLADCWQVVGTLVDSNIHKTYLPWIVNSIGFEKTGNQISLAKHVHNYLDRALWAFKPHHYENGETRNYVMFYWLPDLFSQNQGKKVNLNEPNQWDNYVSNMINATKESHRRGFPAPRPKKGSGVIAAQRLAQPHDRRLISGDIFVIRHADAESAQLSHHMMDVS</sequence>
<gene>
    <name evidence="2" type="ORF">FAUST_7604</name>
</gene>
<feature type="domain" description="HNH nuclease" evidence="1">
    <location>
        <begin position="142"/>
        <end position="224"/>
    </location>
</feature>
<evidence type="ECO:0000313" key="3">
    <source>
        <dbReference type="Proteomes" id="UP000537989"/>
    </source>
</evidence>
<dbReference type="AlphaFoldDB" id="A0AAN5Z687"/>
<proteinExistence type="predicted"/>
<protein>
    <recommendedName>
        <fullName evidence="1">HNH nuclease domain-containing protein</fullName>
    </recommendedName>
</protein>
<dbReference type="InterPro" id="IPR003615">
    <property type="entry name" value="HNH_nuc"/>
</dbReference>
<dbReference type="EMBL" id="JAAMOD010000229">
    <property type="protein sequence ID" value="KAF5234516.1"/>
    <property type="molecule type" value="Genomic_DNA"/>
</dbReference>